<dbReference type="SUPFAM" id="SSF56235">
    <property type="entry name" value="N-terminal nucleophile aminohydrolases (Ntn hydrolases)"/>
    <property type="match status" value="1"/>
</dbReference>
<evidence type="ECO:0000256" key="4">
    <source>
        <dbReference type="ARBA" id="ARBA00022741"/>
    </source>
</evidence>
<dbReference type="PANTHER" id="PTHR43284:SF1">
    <property type="entry name" value="ASPARAGINE SYNTHETASE"/>
    <property type="match status" value="1"/>
</dbReference>
<dbReference type="Pfam" id="PF00733">
    <property type="entry name" value="Asn_synthase"/>
    <property type="match status" value="1"/>
</dbReference>
<comment type="catalytic activity">
    <reaction evidence="6">
        <text>L-aspartate + L-glutamine + ATP + H2O = L-asparagine + L-glutamate + AMP + diphosphate + H(+)</text>
        <dbReference type="Rhea" id="RHEA:12228"/>
        <dbReference type="ChEBI" id="CHEBI:15377"/>
        <dbReference type="ChEBI" id="CHEBI:15378"/>
        <dbReference type="ChEBI" id="CHEBI:29985"/>
        <dbReference type="ChEBI" id="CHEBI:29991"/>
        <dbReference type="ChEBI" id="CHEBI:30616"/>
        <dbReference type="ChEBI" id="CHEBI:33019"/>
        <dbReference type="ChEBI" id="CHEBI:58048"/>
        <dbReference type="ChEBI" id="CHEBI:58359"/>
        <dbReference type="ChEBI" id="CHEBI:456215"/>
        <dbReference type="EC" id="6.3.5.4"/>
    </reaction>
</comment>
<proteinExistence type="inferred from homology"/>
<accession>A0ABY6B6L7</accession>
<evidence type="ECO:0000313" key="10">
    <source>
        <dbReference type="Proteomes" id="UP001064933"/>
    </source>
</evidence>
<feature type="domain" description="Glutamine amidotransferase type-2" evidence="8">
    <location>
        <begin position="38"/>
        <end position="96"/>
    </location>
</feature>
<evidence type="ECO:0000259" key="8">
    <source>
        <dbReference type="Pfam" id="PF13537"/>
    </source>
</evidence>
<dbReference type="Proteomes" id="UP001064933">
    <property type="component" value="Chromosome"/>
</dbReference>
<dbReference type="InterPro" id="IPR017932">
    <property type="entry name" value="GATase_2_dom"/>
</dbReference>
<dbReference type="InterPro" id="IPR051786">
    <property type="entry name" value="ASN_synthetase/amidase"/>
</dbReference>
<evidence type="ECO:0000256" key="5">
    <source>
        <dbReference type="ARBA" id="ARBA00022840"/>
    </source>
</evidence>
<dbReference type="PANTHER" id="PTHR43284">
    <property type="entry name" value="ASPARAGINE SYNTHETASE (GLUTAMINE-HYDROLYZING)"/>
    <property type="match status" value="1"/>
</dbReference>
<gene>
    <name evidence="9" type="ORF">N4261_09795</name>
</gene>
<dbReference type="PIRSF" id="PIRSF001589">
    <property type="entry name" value="Asn_synthetase_glu-h"/>
    <property type="match status" value="1"/>
</dbReference>
<evidence type="ECO:0000256" key="6">
    <source>
        <dbReference type="ARBA" id="ARBA00048741"/>
    </source>
</evidence>
<dbReference type="SUPFAM" id="SSF52402">
    <property type="entry name" value="Adenine nucleotide alpha hydrolases-like"/>
    <property type="match status" value="1"/>
</dbReference>
<dbReference type="Gene3D" id="3.40.50.620">
    <property type="entry name" value="HUPs"/>
    <property type="match status" value="1"/>
</dbReference>
<dbReference type="CDD" id="cd01991">
    <property type="entry name" value="Asn_synthase_B_C"/>
    <property type="match status" value="1"/>
</dbReference>
<evidence type="ECO:0000256" key="2">
    <source>
        <dbReference type="ARBA" id="ARBA00005752"/>
    </source>
</evidence>
<dbReference type="InterPro" id="IPR029055">
    <property type="entry name" value="Ntn_hydrolases_N"/>
</dbReference>
<evidence type="ECO:0000256" key="1">
    <source>
        <dbReference type="ARBA" id="ARBA00005187"/>
    </source>
</evidence>
<organism evidence="9 10">
    <name type="scientific">Roseateles amylovorans</name>
    <dbReference type="NCBI Taxonomy" id="2978473"/>
    <lineage>
        <taxon>Bacteria</taxon>
        <taxon>Pseudomonadati</taxon>
        <taxon>Pseudomonadota</taxon>
        <taxon>Betaproteobacteria</taxon>
        <taxon>Burkholderiales</taxon>
        <taxon>Sphaerotilaceae</taxon>
        <taxon>Roseateles</taxon>
    </lineage>
</organism>
<dbReference type="EMBL" id="CP104562">
    <property type="protein sequence ID" value="UXH80145.1"/>
    <property type="molecule type" value="Genomic_DNA"/>
</dbReference>
<reference evidence="9" key="1">
    <citation type="submission" date="2022-10" db="EMBL/GenBank/DDBJ databases">
        <title>Characterization and whole genome sequencing of a new Roseateles species, isolated from fresh water.</title>
        <authorList>
            <person name="Guliayeva D.Y."/>
            <person name="Akhremchuk A.E."/>
            <person name="Sikolenko M.A."/>
            <person name="Valentovich L.N."/>
            <person name="Sidarenka A.V."/>
        </authorList>
    </citation>
    <scope>NUCLEOTIDE SEQUENCE</scope>
    <source>
        <strain evidence="9">BIM B-1768</strain>
    </source>
</reference>
<comment type="similarity">
    <text evidence="2">Belongs to the asparagine synthetase family.</text>
</comment>
<keyword evidence="10" id="KW-1185">Reference proteome</keyword>
<comment type="pathway">
    <text evidence="1">Amino-acid biosynthesis; L-asparagine biosynthesis; L-asparagine from L-aspartate (L-Gln route): step 1/1.</text>
</comment>
<dbReference type="Pfam" id="PF13537">
    <property type="entry name" value="GATase_7"/>
    <property type="match status" value="1"/>
</dbReference>
<dbReference type="InterPro" id="IPR014729">
    <property type="entry name" value="Rossmann-like_a/b/a_fold"/>
</dbReference>
<evidence type="ECO:0000256" key="3">
    <source>
        <dbReference type="ARBA" id="ARBA00012737"/>
    </source>
</evidence>
<keyword evidence="4" id="KW-0547">Nucleotide-binding</keyword>
<protein>
    <recommendedName>
        <fullName evidence="3">asparagine synthase (glutamine-hydrolyzing)</fullName>
        <ecNumber evidence="3">6.3.5.4</ecNumber>
    </recommendedName>
</protein>
<dbReference type="InterPro" id="IPR001962">
    <property type="entry name" value="Asn_synthase"/>
</dbReference>
<feature type="domain" description="Asparagine synthetase" evidence="7">
    <location>
        <begin position="190"/>
        <end position="571"/>
    </location>
</feature>
<evidence type="ECO:0000313" key="9">
    <source>
        <dbReference type="EMBL" id="UXH80145.1"/>
    </source>
</evidence>
<dbReference type="Gene3D" id="3.60.20.10">
    <property type="entry name" value="Glutamine Phosphoribosylpyrophosphate, subunit 1, domain 1"/>
    <property type="match status" value="1"/>
</dbReference>
<evidence type="ECO:0000259" key="7">
    <source>
        <dbReference type="Pfam" id="PF00733"/>
    </source>
</evidence>
<sequence length="579" mass="64493">MSLREPFFFCTGQPRFPASAGANERSATTAEATAQAWQHLLSQADPRAALAQVGGRFSVAWRRPDGKTVLATDRFGIEPLCYRVVGAELRFASRADEVAGGIDLTALAATTHAGSAQPGDEPADLDPQALFDYLYFHVIPSPRTIFRGVFRLPPGHLAVFERGDLRIEPYWVPTFQATAAPRFDDLKAEFHQLLEQAVSRQLEGADAACFLSGGTDSSTVAGMIGRVAGRPADTYSIGFEAEGYDEMAFARIAAKQFGCRHHEYYVTPRDLVDGIAKVASHYDQPFGNSSALPSYYCARMAHGDGVRKLLAGDGGDELFGGNTRYAKQRVFSWYDNVPSPLRSGLLEPVLGSPIGRLPLLKKGASYIDQARVPMPDRLQSYNLLTRLGLVDVLEQDFLRRVDPLGPQKQQRQVWSAIRADTLVDRMLAFDWRYTLADTDLPKVVGTTQLAGTRVGFPMLDDDLLAFSERLPADYKLRGLKLRWFFKEALRGFLPDEIITKKKQGFGLPFGVWATRDEALRSLATDSLGSLATRGIVRADFIQSLLRDRLKEHPGYYGEMVWILMMLEQWLRSRRPNYRI</sequence>
<dbReference type="EC" id="6.3.5.4" evidence="3"/>
<keyword evidence="5" id="KW-0067">ATP-binding</keyword>
<dbReference type="RefSeq" id="WP_261759963.1">
    <property type="nucleotide sequence ID" value="NZ_CP104562.2"/>
</dbReference>
<name>A0ABY6B6L7_9BURK</name>
<dbReference type="InterPro" id="IPR006426">
    <property type="entry name" value="Asn_synth_AEB"/>
</dbReference>